<dbReference type="GO" id="GO:0004518">
    <property type="term" value="F:nuclease activity"/>
    <property type="evidence" value="ECO:0007669"/>
    <property type="project" value="UniProtKB-KW"/>
</dbReference>
<dbReference type="InterPro" id="IPR012337">
    <property type="entry name" value="RNaseH-like_sf"/>
</dbReference>
<evidence type="ECO:0000256" key="4">
    <source>
        <dbReference type="ARBA" id="ARBA00022801"/>
    </source>
</evidence>
<dbReference type="SMART" id="SM00732">
    <property type="entry name" value="YqgFc"/>
    <property type="match status" value="1"/>
</dbReference>
<sequence length="143" mass="15834">MPPSTTHKRIIGIDFGTKRIGLAVSDPLQMFAQPMGTFDMAGLFNVLSRVRDEEGIEMFVVGYPLSDTGDENRMTGVIDRFVAELREAFPGIPVETFDEHRTSRSAMKILAASGSSRKKRNEKGRLDTAAACLILQGYLDSRH</sequence>
<gene>
    <name evidence="7" type="ORF">BIU88_11505</name>
</gene>
<comment type="function">
    <text evidence="5">Could be a nuclease involved in processing of the 5'-end of pre-16S rRNA.</text>
</comment>
<dbReference type="OrthoDB" id="9796140at2"/>
<dbReference type="STRING" id="274537.BIU88_11505"/>
<evidence type="ECO:0000256" key="2">
    <source>
        <dbReference type="ARBA" id="ARBA00022517"/>
    </source>
</evidence>
<dbReference type="InterPro" id="IPR005227">
    <property type="entry name" value="YqgF"/>
</dbReference>
<evidence type="ECO:0000256" key="3">
    <source>
        <dbReference type="ARBA" id="ARBA00022722"/>
    </source>
</evidence>
<proteinExistence type="inferred from homology"/>
<feature type="domain" description="YqgF/RNase H-like" evidence="6">
    <location>
        <begin position="8"/>
        <end position="106"/>
    </location>
</feature>
<dbReference type="SUPFAM" id="SSF53098">
    <property type="entry name" value="Ribonuclease H-like"/>
    <property type="match status" value="1"/>
</dbReference>
<dbReference type="Pfam" id="PF03652">
    <property type="entry name" value="RuvX"/>
    <property type="match status" value="1"/>
</dbReference>
<protein>
    <recommendedName>
        <fullName evidence="5">Putative pre-16S rRNA nuclease</fullName>
        <ecNumber evidence="5">3.1.-.-</ecNumber>
    </recommendedName>
</protein>
<dbReference type="Gene3D" id="3.30.420.140">
    <property type="entry name" value="YqgF/RNase H-like domain"/>
    <property type="match status" value="1"/>
</dbReference>
<evidence type="ECO:0000256" key="5">
    <source>
        <dbReference type="HAMAP-Rule" id="MF_00651"/>
    </source>
</evidence>
<keyword evidence="2 5" id="KW-0690">Ribosome biogenesis</keyword>
<dbReference type="InterPro" id="IPR037027">
    <property type="entry name" value="YqgF/RNaseH-like_dom_sf"/>
</dbReference>
<dbReference type="Proteomes" id="UP000095185">
    <property type="component" value="Chromosome"/>
</dbReference>
<dbReference type="GO" id="GO:0000967">
    <property type="term" value="P:rRNA 5'-end processing"/>
    <property type="evidence" value="ECO:0007669"/>
    <property type="project" value="UniProtKB-UniRule"/>
</dbReference>
<dbReference type="NCBIfam" id="TIGR00250">
    <property type="entry name" value="RNAse_H_YqgF"/>
    <property type="match status" value="1"/>
</dbReference>
<dbReference type="PANTHER" id="PTHR33317">
    <property type="entry name" value="POLYNUCLEOTIDYL TRANSFERASE, RIBONUCLEASE H-LIKE SUPERFAMILY PROTEIN"/>
    <property type="match status" value="1"/>
</dbReference>
<evidence type="ECO:0000313" key="8">
    <source>
        <dbReference type="Proteomes" id="UP000095185"/>
    </source>
</evidence>
<dbReference type="EC" id="3.1.-.-" evidence="5"/>
<name>A0A1D8D318_CHLLM</name>
<dbReference type="KEGG" id="clz:BIU88_11505"/>
<evidence type="ECO:0000259" key="6">
    <source>
        <dbReference type="SMART" id="SM00732"/>
    </source>
</evidence>
<dbReference type="AlphaFoldDB" id="A0A1D8D318"/>
<evidence type="ECO:0000313" key="7">
    <source>
        <dbReference type="EMBL" id="AOS84703.1"/>
    </source>
</evidence>
<keyword evidence="4 5" id="KW-0378">Hydrolase</keyword>
<evidence type="ECO:0000256" key="1">
    <source>
        <dbReference type="ARBA" id="ARBA00022490"/>
    </source>
</evidence>
<dbReference type="EMBL" id="CP017305">
    <property type="protein sequence ID" value="AOS84703.1"/>
    <property type="molecule type" value="Genomic_DNA"/>
</dbReference>
<organism evidence="7 8">
    <name type="scientific">Chlorobaculum limnaeum</name>
    <dbReference type="NCBI Taxonomy" id="274537"/>
    <lineage>
        <taxon>Bacteria</taxon>
        <taxon>Pseudomonadati</taxon>
        <taxon>Chlorobiota</taxon>
        <taxon>Chlorobiia</taxon>
        <taxon>Chlorobiales</taxon>
        <taxon>Chlorobiaceae</taxon>
        <taxon>Chlorobaculum</taxon>
    </lineage>
</organism>
<keyword evidence="3 5" id="KW-0540">Nuclease</keyword>
<dbReference type="RefSeq" id="WP_069810894.1">
    <property type="nucleotide sequence ID" value="NZ_CP017305.1"/>
</dbReference>
<reference evidence="7" key="1">
    <citation type="submission" date="2016-09" db="EMBL/GenBank/DDBJ databases">
        <title>Genome sequence of Chlorobaculum limnaeum.</title>
        <authorList>
            <person name="Liu Z."/>
            <person name="Tank M."/>
            <person name="Bryant D.A."/>
        </authorList>
    </citation>
    <scope>NUCLEOTIDE SEQUENCE [LARGE SCALE GENOMIC DNA]</scope>
    <source>
        <strain evidence="7">DSM 1677</strain>
    </source>
</reference>
<dbReference type="InterPro" id="IPR006641">
    <property type="entry name" value="YqgF/RNaseH-like_dom"/>
</dbReference>
<dbReference type="GO" id="GO:0005829">
    <property type="term" value="C:cytosol"/>
    <property type="evidence" value="ECO:0007669"/>
    <property type="project" value="TreeGrafter"/>
</dbReference>
<accession>A0A1D8D318</accession>
<comment type="subcellular location">
    <subcellularLocation>
        <location evidence="5">Cytoplasm</location>
    </subcellularLocation>
</comment>
<keyword evidence="1 5" id="KW-0963">Cytoplasm</keyword>
<dbReference type="GO" id="GO:0016788">
    <property type="term" value="F:hydrolase activity, acting on ester bonds"/>
    <property type="evidence" value="ECO:0007669"/>
    <property type="project" value="UniProtKB-UniRule"/>
</dbReference>
<dbReference type="CDD" id="cd16964">
    <property type="entry name" value="YqgF"/>
    <property type="match status" value="1"/>
</dbReference>
<dbReference type="HAMAP" id="MF_00651">
    <property type="entry name" value="Nuclease_YqgF"/>
    <property type="match status" value="1"/>
</dbReference>
<keyword evidence="8" id="KW-1185">Reference proteome</keyword>
<dbReference type="PANTHER" id="PTHR33317:SF4">
    <property type="entry name" value="POLYNUCLEOTIDYL TRANSFERASE, RIBONUCLEASE H-LIKE SUPERFAMILY PROTEIN"/>
    <property type="match status" value="1"/>
</dbReference>
<comment type="similarity">
    <text evidence="5">Belongs to the YqgF HJR family.</text>
</comment>